<dbReference type="AlphaFoldDB" id="A0A7M6DPW3"/>
<dbReference type="InterPro" id="IPR034609">
    <property type="entry name" value="Syce2"/>
</dbReference>
<dbReference type="PANTHER" id="PTHR28398:SF1">
    <property type="entry name" value="SYNAPTONEMAL COMPLEX CENTRAL ELEMENT PROTEIN 2"/>
    <property type="match status" value="1"/>
</dbReference>
<sequence>MATPALENIHISSKDDNVTANNSNEPITKKQRQSDKSPKTTTSTTENSPSSASNTNNTTSNSTSESLAQLAQSVIEEMDMKRKNDEAMISEFRKMMEMQTDTMCNTLQQSFGKLYQSSNETCQEKLQKLYNILGRIRLARNVILISLSLTVDLTPFKILKTSLNLATFEIWYVTSFWSRYLYSSSVFFPPRLSIPTLTKTMPAARTWLTRNERECLDFTTFTGTCSGAVVVDTDTVMHRMIDCRENFSVMMIFRTILKITRKKMMKTNYKESNLLIWKWRMI</sequence>
<reference evidence="2" key="1">
    <citation type="submission" date="2021-01" db="UniProtKB">
        <authorList>
            <consortium name="EnsemblMetazoa"/>
        </authorList>
    </citation>
    <scope>IDENTIFICATION</scope>
</reference>
<name>A0A7M6DPW3_9CNID</name>
<dbReference type="Proteomes" id="UP000594262">
    <property type="component" value="Unplaced"/>
</dbReference>
<protein>
    <submittedName>
        <fullName evidence="2">Uncharacterized protein</fullName>
    </submittedName>
</protein>
<dbReference type="PANTHER" id="PTHR28398">
    <property type="entry name" value="SYNAPTONEMAL COMPLEX CENTRAL ELEMENT PROTEIN 2"/>
    <property type="match status" value="1"/>
</dbReference>
<evidence type="ECO:0000313" key="2">
    <source>
        <dbReference type="EnsemblMetazoa" id="CLYHEMP020972.2"/>
    </source>
</evidence>
<dbReference type="GeneID" id="136798677"/>
<dbReference type="OrthoDB" id="515887at2759"/>
<feature type="region of interest" description="Disordered" evidence="1">
    <location>
        <begin position="1"/>
        <end position="67"/>
    </location>
</feature>
<evidence type="ECO:0000313" key="3">
    <source>
        <dbReference type="Proteomes" id="UP000594262"/>
    </source>
</evidence>
<dbReference type="GO" id="GO:0000801">
    <property type="term" value="C:central element"/>
    <property type="evidence" value="ECO:0007669"/>
    <property type="project" value="InterPro"/>
</dbReference>
<dbReference type="RefSeq" id="XP_066911427.1">
    <property type="nucleotide sequence ID" value="XM_067055326.1"/>
</dbReference>
<organism evidence="2 3">
    <name type="scientific">Clytia hemisphaerica</name>
    <dbReference type="NCBI Taxonomy" id="252671"/>
    <lineage>
        <taxon>Eukaryota</taxon>
        <taxon>Metazoa</taxon>
        <taxon>Cnidaria</taxon>
        <taxon>Hydrozoa</taxon>
        <taxon>Hydroidolina</taxon>
        <taxon>Leptothecata</taxon>
        <taxon>Obeliida</taxon>
        <taxon>Clytiidae</taxon>
        <taxon>Clytia</taxon>
    </lineage>
</organism>
<proteinExistence type="predicted"/>
<evidence type="ECO:0000256" key="1">
    <source>
        <dbReference type="SAM" id="MobiDB-lite"/>
    </source>
</evidence>
<keyword evidence="3" id="KW-1185">Reference proteome</keyword>
<accession>A0A7M6DPW3</accession>
<feature type="compositionally biased region" description="Low complexity" evidence="1">
    <location>
        <begin position="40"/>
        <end position="66"/>
    </location>
</feature>
<dbReference type="GO" id="GO:0007130">
    <property type="term" value="P:synaptonemal complex assembly"/>
    <property type="evidence" value="ECO:0007669"/>
    <property type="project" value="InterPro"/>
</dbReference>
<dbReference type="EnsemblMetazoa" id="CLYHEMT020972.2">
    <property type="protein sequence ID" value="CLYHEMP020972.2"/>
    <property type="gene ID" value="CLYHEMG020972"/>
</dbReference>